<organism evidence="2 3">
    <name type="scientific">Ligilactobacillus equi DSM 15833 = JCM 10991</name>
    <dbReference type="NCBI Taxonomy" id="1423740"/>
    <lineage>
        <taxon>Bacteria</taxon>
        <taxon>Bacillati</taxon>
        <taxon>Bacillota</taxon>
        <taxon>Bacilli</taxon>
        <taxon>Lactobacillales</taxon>
        <taxon>Lactobacillaceae</taxon>
        <taxon>Ligilactobacillus</taxon>
    </lineage>
</organism>
<sequence>MAKQKLAKRKRIFSSLEYGYLITFLIMIGKYVILGAHDAVDFVMTIYGLIVIIFLIHIEAEIIIPAKEKRLTYKHMAVPKPKKNLMEETVVSTAKAIGDRVERSDLDGISSKKTYGKNGIY</sequence>
<dbReference type="AlphaFoldDB" id="A0A0R1TDU6"/>
<dbReference type="EMBL" id="AZFH01000120">
    <property type="protein sequence ID" value="KRL79209.1"/>
    <property type="molecule type" value="Genomic_DNA"/>
</dbReference>
<dbReference type="STRING" id="1423740.FC36_GL000862"/>
<reference evidence="2 3" key="1">
    <citation type="journal article" date="2015" name="Genome Announc.">
        <title>Expanding the biotechnology potential of lactobacilli through comparative genomics of 213 strains and associated genera.</title>
        <authorList>
            <person name="Sun Z."/>
            <person name="Harris H.M."/>
            <person name="McCann A."/>
            <person name="Guo C."/>
            <person name="Argimon S."/>
            <person name="Zhang W."/>
            <person name="Yang X."/>
            <person name="Jeffery I.B."/>
            <person name="Cooney J.C."/>
            <person name="Kagawa T.F."/>
            <person name="Liu W."/>
            <person name="Song Y."/>
            <person name="Salvetti E."/>
            <person name="Wrobel A."/>
            <person name="Rasinkangas P."/>
            <person name="Parkhill J."/>
            <person name="Rea M.C."/>
            <person name="O'Sullivan O."/>
            <person name="Ritari J."/>
            <person name="Douillard F.P."/>
            <person name="Paul Ross R."/>
            <person name="Yang R."/>
            <person name="Briner A.E."/>
            <person name="Felis G.E."/>
            <person name="de Vos W.M."/>
            <person name="Barrangou R."/>
            <person name="Klaenhammer T.R."/>
            <person name="Caufield P.W."/>
            <person name="Cui Y."/>
            <person name="Zhang H."/>
            <person name="O'Toole P.W."/>
        </authorList>
    </citation>
    <scope>NUCLEOTIDE SEQUENCE [LARGE SCALE GENOMIC DNA]</scope>
    <source>
        <strain evidence="2 3">DSM 15833</strain>
    </source>
</reference>
<keyword evidence="1" id="KW-1133">Transmembrane helix</keyword>
<gene>
    <name evidence="2" type="ORF">FC36_GL000862</name>
</gene>
<comment type="caution">
    <text evidence="2">The sequence shown here is derived from an EMBL/GenBank/DDBJ whole genome shotgun (WGS) entry which is preliminary data.</text>
</comment>
<evidence type="ECO:0000313" key="3">
    <source>
        <dbReference type="Proteomes" id="UP000051048"/>
    </source>
</evidence>
<keyword evidence="1" id="KW-0812">Transmembrane</keyword>
<feature type="transmembrane region" description="Helical" evidence="1">
    <location>
        <begin position="12"/>
        <end position="34"/>
    </location>
</feature>
<evidence type="ECO:0000313" key="2">
    <source>
        <dbReference type="EMBL" id="KRL79209.1"/>
    </source>
</evidence>
<accession>A0A0R1TDU6</accession>
<name>A0A0R1TDU6_9LACO</name>
<dbReference type="Proteomes" id="UP000051048">
    <property type="component" value="Unassembled WGS sequence"/>
</dbReference>
<evidence type="ECO:0000256" key="1">
    <source>
        <dbReference type="SAM" id="Phobius"/>
    </source>
</evidence>
<keyword evidence="1" id="KW-0472">Membrane</keyword>
<protein>
    <submittedName>
        <fullName evidence="2">Uncharacterized protein</fullName>
    </submittedName>
</protein>
<feature type="transmembrane region" description="Helical" evidence="1">
    <location>
        <begin position="46"/>
        <end position="66"/>
    </location>
</feature>
<proteinExistence type="predicted"/>